<name>A0A8S0WLH5_9FIRM</name>
<dbReference type="PANTHER" id="PTHR43861">
    <property type="entry name" value="TRANS-ACONITATE 2-METHYLTRANSFERASE-RELATED"/>
    <property type="match status" value="1"/>
</dbReference>
<gene>
    <name evidence="5" type="ORF">DEACI_0410</name>
    <name evidence="4" type="ORF">DEACI_0653</name>
</gene>
<dbReference type="KEGG" id="aacx:DEACI_0653"/>
<organism evidence="4">
    <name type="scientific">Acididesulfobacillus acetoxydans</name>
    <dbReference type="NCBI Taxonomy" id="1561005"/>
    <lineage>
        <taxon>Bacteria</taxon>
        <taxon>Bacillati</taxon>
        <taxon>Bacillota</taxon>
        <taxon>Clostridia</taxon>
        <taxon>Eubacteriales</taxon>
        <taxon>Peptococcaceae</taxon>
        <taxon>Acididesulfobacillus</taxon>
    </lineage>
</organism>
<proteinExistence type="predicted"/>
<keyword evidence="2" id="KW-0808">Transferase</keyword>
<dbReference type="EMBL" id="CDGJ01000008">
    <property type="protein sequence ID" value="CEJ05990.1"/>
    <property type="molecule type" value="Genomic_DNA"/>
</dbReference>
<sequence length="336" mass="38643">MEPGMLALLGRAISLMENLGFLWVVQTGFELDLWRELEERRSLEDLAALHPTWDKVLLDHWLEQAFCQELLTKDNLSYRVSKLGRAVQTYRSQGLEAMFQEFVHHWNPGFAKLPQLLSRQGKKLNFDPKMEEELISQASLASEPFVWPFLKHKCQKSKWQRVLDIGCGEGLYLNKLLESCPSLRGVGIELNPVVADRARKHTRSWGSRLEIVCEDALHAGEELGTFDACLLNNNIYFFSPEERKELLNNLKRLLKPAGEIGILSALRQNEPQFRRVFPTQVSRNLMSFFIACHEGFEGLPNEDEIRELLLATGCTNIEVTPLPFLVSHYFFARMPN</sequence>
<reference evidence="5" key="1">
    <citation type="submission" date="2014-11" db="EMBL/GenBank/DDBJ databases">
        <authorList>
            <person name="Hornung B.V."/>
        </authorList>
    </citation>
    <scope>NUCLEOTIDE SEQUENCE</scope>
    <source>
        <strain evidence="5">INE</strain>
    </source>
</reference>
<reference evidence="4" key="2">
    <citation type="submission" date="2020-01" db="EMBL/GenBank/DDBJ databases">
        <authorList>
            <person name="Hornung B."/>
        </authorList>
    </citation>
    <scope>NUCLEOTIDE SEQUENCE</scope>
    <source>
        <strain evidence="4">PacBioINE</strain>
    </source>
</reference>
<dbReference type="Pfam" id="PF13649">
    <property type="entry name" value="Methyltransf_25"/>
    <property type="match status" value="1"/>
</dbReference>
<accession>A0A8S0WLH5</accession>
<dbReference type="Proteomes" id="UP000836597">
    <property type="component" value="Chromosome"/>
</dbReference>
<evidence type="ECO:0000313" key="5">
    <source>
        <dbReference type="EMBL" id="CEJ05990.1"/>
    </source>
</evidence>
<evidence type="ECO:0000313" key="4">
    <source>
        <dbReference type="EMBL" id="CAA7600004.1"/>
    </source>
</evidence>
<evidence type="ECO:0000313" key="6">
    <source>
        <dbReference type="Proteomes" id="UP001071230"/>
    </source>
</evidence>
<keyword evidence="1 4" id="KW-0489">Methyltransferase</keyword>
<dbReference type="CDD" id="cd02440">
    <property type="entry name" value="AdoMet_MTases"/>
    <property type="match status" value="1"/>
</dbReference>
<dbReference type="Gene3D" id="3.40.50.150">
    <property type="entry name" value="Vaccinia Virus protein VP39"/>
    <property type="match status" value="1"/>
</dbReference>
<dbReference type="SUPFAM" id="SSF53335">
    <property type="entry name" value="S-adenosyl-L-methionine-dependent methyltransferases"/>
    <property type="match status" value="1"/>
</dbReference>
<evidence type="ECO:0000256" key="1">
    <source>
        <dbReference type="ARBA" id="ARBA00022603"/>
    </source>
</evidence>
<evidence type="ECO:0000256" key="2">
    <source>
        <dbReference type="ARBA" id="ARBA00022679"/>
    </source>
</evidence>
<keyword evidence="6" id="KW-1185">Reference proteome</keyword>
<dbReference type="AlphaFoldDB" id="A0A8S0WLH5"/>
<dbReference type="GO" id="GO:0008168">
    <property type="term" value="F:methyltransferase activity"/>
    <property type="evidence" value="ECO:0007669"/>
    <property type="project" value="UniProtKB-KW"/>
</dbReference>
<dbReference type="Proteomes" id="UP001071230">
    <property type="component" value="Unassembled WGS sequence"/>
</dbReference>
<evidence type="ECO:0000259" key="3">
    <source>
        <dbReference type="Pfam" id="PF13649"/>
    </source>
</evidence>
<protein>
    <submittedName>
        <fullName evidence="4">Methyltransferase domain protein</fullName>
    </submittedName>
</protein>
<dbReference type="EMBL" id="LR746496">
    <property type="protein sequence ID" value="CAA7600004.1"/>
    <property type="molecule type" value="Genomic_DNA"/>
</dbReference>
<dbReference type="InterPro" id="IPR029063">
    <property type="entry name" value="SAM-dependent_MTases_sf"/>
</dbReference>
<dbReference type="GO" id="GO:0032259">
    <property type="term" value="P:methylation"/>
    <property type="evidence" value="ECO:0007669"/>
    <property type="project" value="UniProtKB-KW"/>
</dbReference>
<feature type="domain" description="Methyltransferase" evidence="3">
    <location>
        <begin position="162"/>
        <end position="258"/>
    </location>
</feature>
<dbReference type="InterPro" id="IPR041698">
    <property type="entry name" value="Methyltransf_25"/>
</dbReference>
<dbReference type="PANTHER" id="PTHR43861:SF1">
    <property type="entry name" value="TRANS-ACONITATE 2-METHYLTRANSFERASE"/>
    <property type="match status" value="1"/>
</dbReference>